<evidence type="ECO:0000313" key="3">
    <source>
        <dbReference type="Proteomes" id="UP001187734"/>
    </source>
</evidence>
<feature type="compositionally biased region" description="Basic residues" evidence="1">
    <location>
        <begin position="180"/>
        <end position="193"/>
    </location>
</feature>
<evidence type="ECO:0008006" key="4">
    <source>
        <dbReference type="Google" id="ProtNLM"/>
    </source>
</evidence>
<reference evidence="2" key="1">
    <citation type="submission" date="2018-03" db="EMBL/GenBank/DDBJ databases">
        <authorList>
            <person name="Guldener U."/>
        </authorList>
    </citation>
    <scope>NUCLEOTIDE SEQUENCE</scope>
</reference>
<proteinExistence type="predicted"/>
<dbReference type="AlphaFoldDB" id="A0AAE8SII1"/>
<feature type="compositionally biased region" description="Pro residues" evidence="1">
    <location>
        <begin position="152"/>
        <end position="178"/>
    </location>
</feature>
<feature type="region of interest" description="Disordered" evidence="1">
    <location>
        <begin position="1"/>
        <end position="31"/>
    </location>
</feature>
<dbReference type="EMBL" id="ONZP01000231">
    <property type="protein sequence ID" value="SPJ78489.1"/>
    <property type="molecule type" value="Genomic_DNA"/>
</dbReference>
<accession>A0AAE8SII1</accession>
<feature type="region of interest" description="Disordered" evidence="1">
    <location>
        <begin position="82"/>
        <end position="196"/>
    </location>
</feature>
<feature type="compositionally biased region" description="Low complexity" evidence="1">
    <location>
        <begin position="105"/>
        <end position="151"/>
    </location>
</feature>
<feature type="compositionally biased region" description="Low complexity" evidence="1">
    <location>
        <begin position="1"/>
        <end position="10"/>
    </location>
</feature>
<organism evidence="2 3">
    <name type="scientific">Fusarium torulosum</name>
    <dbReference type="NCBI Taxonomy" id="33205"/>
    <lineage>
        <taxon>Eukaryota</taxon>
        <taxon>Fungi</taxon>
        <taxon>Dikarya</taxon>
        <taxon>Ascomycota</taxon>
        <taxon>Pezizomycotina</taxon>
        <taxon>Sordariomycetes</taxon>
        <taxon>Hypocreomycetidae</taxon>
        <taxon>Hypocreales</taxon>
        <taxon>Nectriaceae</taxon>
        <taxon>Fusarium</taxon>
    </lineage>
</organism>
<feature type="compositionally biased region" description="Polar residues" evidence="1">
    <location>
        <begin position="95"/>
        <end position="104"/>
    </location>
</feature>
<sequence length="213" mass="22925">MSPTQNQPSRSPRRRRLQQNRNVEAGMRNRQNGLFKKTDTWYRYYGGDALIFIKRPDGRITGYESRPGLLPEFSKLSIPAHDILGPDEIPKKAGTPSTTAQGDESSAATSSRSSTPNSFSSNGSSESSNSSLYQSVSPDLNGSLPAQSSPPLSVPSPLFSPSPSPSPSPSSSPSPSPSPSRKKIQRGSPKKSKPIPMALRLAVMSFDTCFGRN</sequence>
<evidence type="ECO:0000313" key="2">
    <source>
        <dbReference type="EMBL" id="SPJ78489.1"/>
    </source>
</evidence>
<dbReference type="Proteomes" id="UP001187734">
    <property type="component" value="Unassembled WGS sequence"/>
</dbReference>
<keyword evidence="3" id="KW-1185">Reference proteome</keyword>
<protein>
    <recommendedName>
        <fullName evidence="4">MADS-box domain-containing protein</fullName>
    </recommendedName>
</protein>
<comment type="caution">
    <text evidence="2">The sequence shown here is derived from an EMBL/GenBank/DDBJ whole genome shotgun (WGS) entry which is preliminary data.</text>
</comment>
<evidence type="ECO:0000256" key="1">
    <source>
        <dbReference type="SAM" id="MobiDB-lite"/>
    </source>
</evidence>
<gene>
    <name evidence="2" type="ORF">FTOL_06878</name>
</gene>
<name>A0AAE8SII1_9HYPO</name>